<comment type="caution">
    <text evidence="2">The sequence shown here is derived from an EMBL/GenBank/DDBJ whole genome shotgun (WGS) entry which is preliminary data.</text>
</comment>
<dbReference type="Proteomes" id="UP001066276">
    <property type="component" value="Chromosome 2_2"/>
</dbReference>
<name>A0AAV7V5X6_PLEWA</name>
<protein>
    <submittedName>
        <fullName evidence="2">Uncharacterized protein</fullName>
    </submittedName>
</protein>
<proteinExistence type="predicted"/>
<dbReference type="AlphaFoldDB" id="A0AAV7V5X6"/>
<keyword evidence="3" id="KW-1185">Reference proteome</keyword>
<reference evidence="2" key="1">
    <citation type="journal article" date="2022" name="bioRxiv">
        <title>Sequencing and chromosome-scale assembly of the giantPleurodeles waltlgenome.</title>
        <authorList>
            <person name="Brown T."/>
            <person name="Elewa A."/>
            <person name="Iarovenko S."/>
            <person name="Subramanian E."/>
            <person name="Araus A.J."/>
            <person name="Petzold A."/>
            <person name="Susuki M."/>
            <person name="Suzuki K.-i.T."/>
            <person name="Hayashi T."/>
            <person name="Toyoda A."/>
            <person name="Oliveira C."/>
            <person name="Osipova E."/>
            <person name="Leigh N.D."/>
            <person name="Simon A."/>
            <person name="Yun M.H."/>
        </authorList>
    </citation>
    <scope>NUCLEOTIDE SEQUENCE</scope>
    <source>
        <strain evidence="2">20211129_DDA</strain>
        <tissue evidence="2">Liver</tissue>
    </source>
</reference>
<feature type="region of interest" description="Disordered" evidence="1">
    <location>
        <begin position="42"/>
        <end position="106"/>
    </location>
</feature>
<dbReference type="EMBL" id="JANPWB010000004">
    <property type="protein sequence ID" value="KAJ1195690.1"/>
    <property type="molecule type" value="Genomic_DNA"/>
</dbReference>
<feature type="compositionally biased region" description="Polar residues" evidence="1">
    <location>
        <begin position="45"/>
        <end position="65"/>
    </location>
</feature>
<evidence type="ECO:0000313" key="3">
    <source>
        <dbReference type="Proteomes" id="UP001066276"/>
    </source>
</evidence>
<evidence type="ECO:0000256" key="1">
    <source>
        <dbReference type="SAM" id="MobiDB-lite"/>
    </source>
</evidence>
<accession>A0AAV7V5X6</accession>
<organism evidence="2 3">
    <name type="scientific">Pleurodeles waltl</name>
    <name type="common">Iberian ribbed newt</name>
    <dbReference type="NCBI Taxonomy" id="8319"/>
    <lineage>
        <taxon>Eukaryota</taxon>
        <taxon>Metazoa</taxon>
        <taxon>Chordata</taxon>
        <taxon>Craniata</taxon>
        <taxon>Vertebrata</taxon>
        <taxon>Euteleostomi</taxon>
        <taxon>Amphibia</taxon>
        <taxon>Batrachia</taxon>
        <taxon>Caudata</taxon>
        <taxon>Salamandroidea</taxon>
        <taxon>Salamandridae</taxon>
        <taxon>Pleurodelinae</taxon>
        <taxon>Pleurodeles</taxon>
    </lineage>
</organism>
<sequence length="106" mass="11774">MEVDGSPALFSPEENQEEAEVWSKFMAMGQAKELEWARKMVAAQGAQQQSEDNAAANTDEVQPSDSGLCLRSVESVAAPAKRKRPPRAMATSSKWPKRSQRITFYQ</sequence>
<gene>
    <name evidence="2" type="ORF">NDU88_004958</name>
</gene>
<evidence type="ECO:0000313" key="2">
    <source>
        <dbReference type="EMBL" id="KAJ1195690.1"/>
    </source>
</evidence>